<keyword evidence="2" id="KW-1185">Reference proteome</keyword>
<comment type="caution">
    <text evidence="1">The sequence shown here is derived from an EMBL/GenBank/DDBJ whole genome shotgun (WGS) entry which is preliminary data.</text>
</comment>
<evidence type="ECO:0000313" key="2">
    <source>
        <dbReference type="Proteomes" id="UP001396334"/>
    </source>
</evidence>
<gene>
    <name evidence="1" type="ORF">V6N11_082982</name>
</gene>
<dbReference type="Proteomes" id="UP001396334">
    <property type="component" value="Unassembled WGS sequence"/>
</dbReference>
<proteinExistence type="predicted"/>
<reference evidence="1 2" key="1">
    <citation type="journal article" date="2024" name="G3 (Bethesda)">
        <title>Genome assembly of Hibiscus sabdariffa L. provides insights into metabolisms of medicinal natural products.</title>
        <authorList>
            <person name="Kim T."/>
        </authorList>
    </citation>
    <scope>NUCLEOTIDE SEQUENCE [LARGE SCALE GENOMIC DNA]</scope>
    <source>
        <strain evidence="1">TK-2024</strain>
        <tissue evidence="1">Old leaves</tissue>
    </source>
</reference>
<dbReference type="InterPro" id="IPR022251">
    <property type="entry name" value="DUF3774_wound-induced"/>
</dbReference>
<name>A0ABR2QKZ8_9ROSI</name>
<evidence type="ECO:0000313" key="1">
    <source>
        <dbReference type="EMBL" id="KAK9001194.1"/>
    </source>
</evidence>
<dbReference type="Pfam" id="PF12609">
    <property type="entry name" value="DUF3774"/>
    <property type="match status" value="1"/>
</dbReference>
<organism evidence="1 2">
    <name type="scientific">Hibiscus sabdariffa</name>
    <name type="common">roselle</name>
    <dbReference type="NCBI Taxonomy" id="183260"/>
    <lineage>
        <taxon>Eukaryota</taxon>
        <taxon>Viridiplantae</taxon>
        <taxon>Streptophyta</taxon>
        <taxon>Embryophyta</taxon>
        <taxon>Tracheophyta</taxon>
        <taxon>Spermatophyta</taxon>
        <taxon>Magnoliopsida</taxon>
        <taxon>eudicotyledons</taxon>
        <taxon>Gunneridae</taxon>
        <taxon>Pentapetalae</taxon>
        <taxon>rosids</taxon>
        <taxon>malvids</taxon>
        <taxon>Malvales</taxon>
        <taxon>Malvaceae</taxon>
        <taxon>Malvoideae</taxon>
        <taxon>Hibiscus</taxon>
    </lineage>
</organism>
<dbReference type="EMBL" id="JBBPBN010000036">
    <property type="protein sequence ID" value="KAK9001194.1"/>
    <property type="molecule type" value="Genomic_DNA"/>
</dbReference>
<sequence>MNTSSLFIHTHMHDCRNVLGIFHNLQTDINQLKLPITLKISFFSLIPNTSEEEMSLRNKSRELFQVETQAMHGFNFKDQAPKMRSSSKKVINPINTEKSISYDSKLKVVKAEESLRTVMYLSLWGPN</sequence>
<protein>
    <submittedName>
        <fullName evidence="1">Uncharacterized protein</fullName>
    </submittedName>
</protein>
<accession>A0ABR2QKZ8</accession>